<feature type="signal peptide" evidence="1">
    <location>
        <begin position="1"/>
        <end position="20"/>
    </location>
</feature>
<evidence type="ECO:0008006" key="4">
    <source>
        <dbReference type="Google" id="ProtNLM"/>
    </source>
</evidence>
<evidence type="ECO:0000256" key="1">
    <source>
        <dbReference type="SAM" id="SignalP"/>
    </source>
</evidence>
<name>A0ABZ1CLX1_9PROT</name>
<accession>A0ABZ1CLX1</accession>
<dbReference type="EMBL" id="CP141769">
    <property type="protein sequence ID" value="WRS39881.1"/>
    <property type="molecule type" value="Genomic_DNA"/>
</dbReference>
<feature type="chain" id="PRO_5046999595" description="Alpha/beta hydrolase" evidence="1">
    <location>
        <begin position="21"/>
        <end position="233"/>
    </location>
</feature>
<evidence type="ECO:0000313" key="3">
    <source>
        <dbReference type="Proteomes" id="UP001334732"/>
    </source>
</evidence>
<dbReference type="Proteomes" id="UP001334732">
    <property type="component" value="Chromosome"/>
</dbReference>
<reference evidence="2 3" key="1">
    <citation type="submission" date="2023-12" db="EMBL/GenBank/DDBJ databases">
        <title>Thiobacillus sedimentum sp. nov., a chemolithoautotrophic sulfur-oxidizing bacterium isolated from freshwater sediment.</title>
        <authorList>
            <person name="Luo J."/>
            <person name="Dai C."/>
        </authorList>
    </citation>
    <scope>NUCLEOTIDE SEQUENCE [LARGE SCALE GENOMIC DNA]</scope>
    <source>
        <strain evidence="2 3">SCUT-2</strain>
    </source>
</reference>
<keyword evidence="1" id="KW-0732">Signal</keyword>
<dbReference type="PROSITE" id="PS51257">
    <property type="entry name" value="PROKAR_LIPOPROTEIN"/>
    <property type="match status" value="1"/>
</dbReference>
<protein>
    <recommendedName>
        <fullName evidence="4">Alpha/beta hydrolase</fullName>
    </recommendedName>
</protein>
<dbReference type="Gene3D" id="3.40.50.1820">
    <property type="entry name" value="alpha/beta hydrolase"/>
    <property type="match status" value="1"/>
</dbReference>
<dbReference type="RefSeq" id="WP_324780413.1">
    <property type="nucleotide sequence ID" value="NZ_CP141769.1"/>
</dbReference>
<dbReference type="InterPro" id="IPR029058">
    <property type="entry name" value="AB_hydrolase_fold"/>
</dbReference>
<proteinExistence type="predicted"/>
<keyword evidence="3" id="KW-1185">Reference proteome</keyword>
<dbReference type="SUPFAM" id="SSF53474">
    <property type="entry name" value="alpha/beta-Hydrolases"/>
    <property type="match status" value="1"/>
</dbReference>
<gene>
    <name evidence="2" type="ORF">VA613_03165</name>
</gene>
<sequence length="233" mass="25686">MPRFGLMLIGLWAYACATYAALPDSQVFPATGERLLLWMASEHGRSEAELDAARKLATQGVEVWSLDSANAYFLPPLPSSMDALPVADVADWLRAAQASGKQVTVVAVSRAAVPVLRGAALLPPERRKHLCVMLVHPNLYTDVEPMADPDYLPLADLSGLQVRVLQPRRSAATPWLAGLLDHLMLHGADVTDVVLENLRENWWARETPTAFEQAESRRLDALLLRQLTDWGCK</sequence>
<organism evidence="2 3">
    <name type="scientific">Thiobacillus sedimenti</name>
    <dbReference type="NCBI Taxonomy" id="3110231"/>
    <lineage>
        <taxon>Bacteria</taxon>
        <taxon>Pseudomonadati</taxon>
        <taxon>Pseudomonadota</taxon>
        <taxon>Betaproteobacteria</taxon>
        <taxon>Nitrosomonadales</taxon>
        <taxon>Thiobacillaceae</taxon>
        <taxon>Thiobacillus</taxon>
    </lineage>
</organism>
<evidence type="ECO:0000313" key="2">
    <source>
        <dbReference type="EMBL" id="WRS39881.1"/>
    </source>
</evidence>